<name>A0AAN8I4X3_9EURO</name>
<comment type="caution">
    <text evidence="2">The sequence shown here is derived from an EMBL/GenBank/DDBJ whole genome shotgun (WGS) entry which is preliminary data.</text>
</comment>
<keyword evidence="3" id="KW-1185">Reference proteome</keyword>
<proteinExistence type="predicted"/>
<reference evidence="2 3" key="1">
    <citation type="submission" date="2022-12" db="EMBL/GenBank/DDBJ databases">
        <title>Genomic features and morphological characterization of a novel Knufia sp. strain isolated from spacecraft assembly facility.</title>
        <authorList>
            <person name="Teixeira M."/>
            <person name="Chander A.M."/>
            <person name="Stajich J.E."/>
            <person name="Venkateswaran K."/>
        </authorList>
    </citation>
    <scope>NUCLEOTIDE SEQUENCE [LARGE SCALE GENOMIC DNA]</scope>
    <source>
        <strain evidence="2 3">FJI-L2-BK-P2</strain>
    </source>
</reference>
<evidence type="ECO:0000256" key="1">
    <source>
        <dbReference type="SAM" id="MobiDB-lite"/>
    </source>
</evidence>
<accession>A0AAN8I4X3</accession>
<evidence type="ECO:0000313" key="2">
    <source>
        <dbReference type="EMBL" id="KAK5952264.1"/>
    </source>
</evidence>
<organism evidence="2 3">
    <name type="scientific">Knufia fluminis</name>
    <dbReference type="NCBI Taxonomy" id="191047"/>
    <lineage>
        <taxon>Eukaryota</taxon>
        <taxon>Fungi</taxon>
        <taxon>Dikarya</taxon>
        <taxon>Ascomycota</taxon>
        <taxon>Pezizomycotina</taxon>
        <taxon>Eurotiomycetes</taxon>
        <taxon>Chaetothyriomycetidae</taxon>
        <taxon>Chaetothyriales</taxon>
        <taxon>Trichomeriaceae</taxon>
        <taxon>Knufia</taxon>
    </lineage>
</organism>
<evidence type="ECO:0000313" key="3">
    <source>
        <dbReference type="Proteomes" id="UP001316803"/>
    </source>
</evidence>
<feature type="region of interest" description="Disordered" evidence="1">
    <location>
        <begin position="71"/>
        <end position="119"/>
    </location>
</feature>
<gene>
    <name evidence="2" type="ORF">OHC33_006737</name>
</gene>
<protein>
    <submittedName>
        <fullName evidence="2">Uncharacterized protein</fullName>
    </submittedName>
</protein>
<dbReference type="EMBL" id="JAKLMC020000016">
    <property type="protein sequence ID" value="KAK5952264.1"/>
    <property type="molecule type" value="Genomic_DNA"/>
</dbReference>
<dbReference type="AlphaFoldDB" id="A0AAN8I4X3"/>
<dbReference type="Proteomes" id="UP001316803">
    <property type="component" value="Unassembled WGS sequence"/>
</dbReference>
<sequence>MPTNIADTRYIHFVREGCDIRTAEGVTLKDRGTPCTLSLSHLRLMLRDCGGLLDALLELWARDTELDLDQDYDHPDVDLDDEAKSAADPPKAFQPHGRPNQALHIKGGTRTRGNTNKSI</sequence>
<feature type="compositionally biased region" description="Basic and acidic residues" evidence="1">
    <location>
        <begin position="71"/>
        <end position="85"/>
    </location>
</feature>